<accession>A0AAP2Z4P1</accession>
<comment type="caution">
    <text evidence="3">The sequence shown here is derived from an EMBL/GenBank/DDBJ whole genome shotgun (WGS) entry which is preliminary data.</text>
</comment>
<feature type="region of interest" description="Disordered" evidence="1">
    <location>
        <begin position="371"/>
        <end position="390"/>
    </location>
</feature>
<evidence type="ECO:0000313" key="4">
    <source>
        <dbReference type="Proteomes" id="UP001321047"/>
    </source>
</evidence>
<proteinExistence type="predicted"/>
<protein>
    <submittedName>
        <fullName evidence="3">Glycosyltransferase family 4 protein</fullName>
    </submittedName>
</protein>
<dbReference type="CDD" id="cd03801">
    <property type="entry name" value="GT4_PimA-like"/>
    <property type="match status" value="1"/>
</dbReference>
<dbReference type="InterPro" id="IPR050194">
    <property type="entry name" value="Glycosyltransferase_grp1"/>
</dbReference>
<dbReference type="InterPro" id="IPR001296">
    <property type="entry name" value="Glyco_trans_1"/>
</dbReference>
<feature type="domain" description="Glycosyl transferase family 1" evidence="2">
    <location>
        <begin position="190"/>
        <end position="345"/>
    </location>
</feature>
<evidence type="ECO:0000259" key="2">
    <source>
        <dbReference type="Pfam" id="PF00534"/>
    </source>
</evidence>
<evidence type="ECO:0000313" key="3">
    <source>
        <dbReference type="EMBL" id="MCU4750502.1"/>
    </source>
</evidence>
<dbReference type="Gene3D" id="3.40.50.2000">
    <property type="entry name" value="Glycogen Phosphorylase B"/>
    <property type="match status" value="2"/>
</dbReference>
<evidence type="ECO:0000256" key="1">
    <source>
        <dbReference type="SAM" id="MobiDB-lite"/>
    </source>
</evidence>
<dbReference type="Proteomes" id="UP001321047">
    <property type="component" value="Unassembled WGS sequence"/>
</dbReference>
<reference evidence="3 4" key="1">
    <citation type="submission" date="2022-09" db="EMBL/GenBank/DDBJ databases">
        <title>Enrichment on poylsaccharides allowed isolation of novel metabolic and taxonomic groups of Haloarchaea.</title>
        <authorList>
            <person name="Sorokin D.Y."/>
            <person name="Elcheninov A.G."/>
            <person name="Khizhniak T.V."/>
            <person name="Kolganova T.V."/>
            <person name="Kublanov I.V."/>
        </authorList>
    </citation>
    <scope>NUCLEOTIDE SEQUENCE [LARGE SCALE GENOMIC DNA]</scope>
    <source>
        <strain evidence="3 4">AArc-curdl1</strain>
    </source>
</reference>
<dbReference type="AlphaFoldDB" id="A0AAP2Z4P1"/>
<dbReference type="GO" id="GO:0016757">
    <property type="term" value="F:glycosyltransferase activity"/>
    <property type="evidence" value="ECO:0007669"/>
    <property type="project" value="InterPro"/>
</dbReference>
<dbReference type="RefSeq" id="WP_342805348.1">
    <property type="nucleotide sequence ID" value="NZ_JAOPJZ010000001.1"/>
</dbReference>
<dbReference type="PANTHER" id="PTHR45947:SF3">
    <property type="entry name" value="SULFOQUINOVOSYL TRANSFERASE SQD2"/>
    <property type="match status" value="1"/>
</dbReference>
<dbReference type="EMBL" id="JAOPJZ010000001">
    <property type="protein sequence ID" value="MCU4750502.1"/>
    <property type="molecule type" value="Genomic_DNA"/>
</dbReference>
<dbReference type="PANTHER" id="PTHR45947">
    <property type="entry name" value="SULFOQUINOVOSYL TRANSFERASE SQD2"/>
    <property type="match status" value="1"/>
</dbReference>
<keyword evidence="4" id="KW-1185">Reference proteome</keyword>
<organism evidence="3 4">
    <name type="scientific">Natronosalvus hydrolyticus</name>
    <dbReference type="NCBI Taxonomy" id="2979988"/>
    <lineage>
        <taxon>Archaea</taxon>
        <taxon>Methanobacteriati</taxon>
        <taxon>Methanobacteriota</taxon>
        <taxon>Stenosarchaea group</taxon>
        <taxon>Halobacteria</taxon>
        <taxon>Halobacteriales</taxon>
        <taxon>Natrialbaceae</taxon>
        <taxon>Natronosalvus</taxon>
    </lineage>
</organism>
<sequence>MRIGFFHESAGTKHAGGIAIYLQYMAAELSKSHDVYLYTQEGSPTALLRDSAVTIVPMPGISDRIATAITTLSPAGRQDINSLAMVGRGVGNDLIEHIETNTDVLITFIWLDDLLLSNLVDVPTVYGFHRIDIEGFGGRLRDTHSQTRTILANTERTAERITEVFDRTVDGVAYPGIDPDQFNPAVPPAFESDEPAVLFVGRVQEQKGVFDLVNAVGDVDTDCTVHVVGAGRTEALRETAWSAGIGDSVRIHGEIPHDELPGYYTAVDVFCLPSYVESFGMANLEAMACGTPVVSGRLAPIESYLTHGVHGHLVEPGDTEELAAVLERLLTSPEERLRLGANALERSKTYTWDNQATVLEAVCAQAVATDDEMEVENTEGAREVPQSTFR</sequence>
<dbReference type="SUPFAM" id="SSF53756">
    <property type="entry name" value="UDP-Glycosyltransferase/glycogen phosphorylase"/>
    <property type="match status" value="1"/>
</dbReference>
<gene>
    <name evidence="3" type="ORF">OB919_00660</name>
</gene>
<dbReference type="Pfam" id="PF00534">
    <property type="entry name" value="Glycos_transf_1"/>
    <property type="match status" value="1"/>
</dbReference>
<name>A0AAP2Z4P1_9EURY</name>